<dbReference type="PROSITE" id="PS00973">
    <property type="entry name" value="USP_2"/>
    <property type="match status" value="1"/>
</dbReference>
<name>A0ABQ7SBQ9_9ACAR</name>
<dbReference type="InterPro" id="IPR001394">
    <property type="entry name" value="Peptidase_C19_UCH"/>
</dbReference>
<dbReference type="Pfam" id="PF00443">
    <property type="entry name" value="UCH"/>
    <property type="match status" value="1"/>
</dbReference>
<evidence type="ECO:0000313" key="4">
    <source>
        <dbReference type="EMBL" id="KAG9510817.1"/>
    </source>
</evidence>
<keyword evidence="5" id="KW-1185">Reference proteome</keyword>
<evidence type="ECO:0000256" key="1">
    <source>
        <dbReference type="ARBA" id="ARBA00000707"/>
    </source>
</evidence>
<evidence type="ECO:0000313" key="5">
    <source>
        <dbReference type="Proteomes" id="UP000825002"/>
    </source>
</evidence>
<dbReference type="GO" id="GO:0016787">
    <property type="term" value="F:hydrolase activity"/>
    <property type="evidence" value="ECO:0007669"/>
    <property type="project" value="UniProtKB-KW"/>
</dbReference>
<dbReference type="InterPro" id="IPR028889">
    <property type="entry name" value="USP"/>
</dbReference>
<gene>
    <name evidence="4" type="primary">USP3</name>
    <name evidence="4" type="ORF">GZH46_00619</name>
</gene>
<accession>A0ABQ7SBQ9</accession>
<feature type="non-terminal residue" evidence="4">
    <location>
        <position position="1"/>
    </location>
</feature>
<dbReference type="Gene3D" id="3.90.70.10">
    <property type="entry name" value="Cysteine proteinases"/>
    <property type="match status" value="1"/>
</dbReference>
<evidence type="ECO:0000256" key="2">
    <source>
        <dbReference type="ARBA" id="ARBA00012759"/>
    </source>
</evidence>
<comment type="catalytic activity">
    <reaction evidence="1">
        <text>Thiol-dependent hydrolysis of ester, thioester, amide, peptide and isopeptide bonds formed by the C-terminal Gly of ubiquitin (a 76-residue protein attached to proteins as an intracellular targeting signal).</text>
        <dbReference type="EC" id="3.4.19.12"/>
    </reaction>
</comment>
<proteinExistence type="predicted"/>
<comment type="caution">
    <text evidence="4">The sequence shown here is derived from an EMBL/GenBank/DDBJ whole genome shotgun (WGS) entry which is preliminary data.</text>
</comment>
<dbReference type="InterPro" id="IPR050185">
    <property type="entry name" value="Ub_carboxyl-term_hydrolase"/>
</dbReference>
<dbReference type="PANTHER" id="PTHR21646:SF19">
    <property type="entry name" value="UBIQUITIN CARBOXYL-TERMINAL HYDROLASE 3"/>
    <property type="match status" value="1"/>
</dbReference>
<dbReference type="Proteomes" id="UP000825002">
    <property type="component" value="Unassembled WGS sequence"/>
</dbReference>
<keyword evidence="4" id="KW-0378">Hydrolase</keyword>
<dbReference type="EC" id="3.4.19.12" evidence="2"/>
<dbReference type="PANTHER" id="PTHR21646">
    <property type="entry name" value="UBIQUITIN CARBOXYL-TERMINAL HYDROLASE"/>
    <property type="match status" value="1"/>
</dbReference>
<dbReference type="SUPFAM" id="SSF54001">
    <property type="entry name" value="Cysteine proteinases"/>
    <property type="match status" value="1"/>
</dbReference>
<evidence type="ECO:0000259" key="3">
    <source>
        <dbReference type="PROSITE" id="PS50235"/>
    </source>
</evidence>
<dbReference type="InterPro" id="IPR018200">
    <property type="entry name" value="USP_CS"/>
</dbReference>
<dbReference type="InterPro" id="IPR038765">
    <property type="entry name" value="Papain-like_cys_pep_sf"/>
</dbReference>
<sequence length="275" mass="31709">QCDQLCKVPRFRGYQQQDAHEFLRYLLDRIHQESLDNCPVPEKRANMCFTGVEGTKSSIIGNIFGGILQNEVNCLKCGFISKSLDPFLDLSLDIPGQRVSSYDTTSSDSNSSYSGSNEDCHLMDCLSSFIELEELTETELYCCSNCQQKQRSTKRFWIRRLPDVLCLHLKRFRWNNYVRTKIDSYIEFPLQGLDMKRFVMANKHETRGSSLGPTVYDLSAFIEHHGTGVGSGHYTAYAYHEGIWFHFDDSSVTACEESMIRQTKPYILFYNRRSS</sequence>
<dbReference type="PROSITE" id="PS50235">
    <property type="entry name" value="USP_3"/>
    <property type="match status" value="1"/>
</dbReference>
<feature type="domain" description="USP" evidence="3">
    <location>
        <begin position="1"/>
        <end position="273"/>
    </location>
</feature>
<reference evidence="4 5" key="1">
    <citation type="submission" date="2020-10" db="EMBL/GenBank/DDBJ databases">
        <authorList>
            <person name="Klimov P.B."/>
            <person name="Dyachkov S.M."/>
            <person name="Chetverikov P.E."/>
        </authorList>
    </citation>
    <scope>NUCLEOTIDE SEQUENCE [LARGE SCALE GENOMIC DNA]</scope>
    <source>
        <strain evidence="4">BMOC 18-1129-001#AD2665</strain>
        <tissue evidence="4">Entire mites</tissue>
    </source>
</reference>
<organism evidence="4 5">
    <name type="scientific">Fragariocoptes setiger</name>
    <dbReference type="NCBI Taxonomy" id="1670756"/>
    <lineage>
        <taxon>Eukaryota</taxon>
        <taxon>Metazoa</taxon>
        <taxon>Ecdysozoa</taxon>
        <taxon>Arthropoda</taxon>
        <taxon>Chelicerata</taxon>
        <taxon>Arachnida</taxon>
        <taxon>Acari</taxon>
        <taxon>Acariformes</taxon>
        <taxon>Trombidiformes</taxon>
        <taxon>Prostigmata</taxon>
        <taxon>Eupodina</taxon>
        <taxon>Eriophyoidea</taxon>
        <taxon>Phytoptidae</taxon>
        <taxon>Fragariocoptes</taxon>
    </lineage>
</organism>
<protein>
    <recommendedName>
        <fullName evidence="2">ubiquitinyl hydrolase 1</fullName>
        <ecNumber evidence="2">3.4.19.12</ecNumber>
    </recommendedName>
</protein>
<dbReference type="EMBL" id="JAIFTH010000071">
    <property type="protein sequence ID" value="KAG9510817.1"/>
    <property type="molecule type" value="Genomic_DNA"/>
</dbReference>